<accession>A0A917THD0</accession>
<evidence type="ECO:0000313" key="2">
    <source>
        <dbReference type="Proteomes" id="UP000642070"/>
    </source>
</evidence>
<dbReference type="EMBL" id="BMPI01000010">
    <property type="protein sequence ID" value="GGM22987.1"/>
    <property type="molecule type" value="Genomic_DNA"/>
</dbReference>
<dbReference type="RefSeq" id="WP_190249966.1">
    <property type="nucleotide sequence ID" value="NZ_BMPI01000010.1"/>
</dbReference>
<proteinExistence type="predicted"/>
<evidence type="ECO:0000313" key="1">
    <source>
        <dbReference type="EMBL" id="GGM22987.1"/>
    </source>
</evidence>
<reference evidence="1" key="1">
    <citation type="journal article" date="2014" name="Int. J. Syst. Evol. Microbiol.">
        <title>Complete genome sequence of Corynebacterium casei LMG S-19264T (=DSM 44701T), isolated from a smear-ripened cheese.</title>
        <authorList>
            <consortium name="US DOE Joint Genome Institute (JGI-PGF)"/>
            <person name="Walter F."/>
            <person name="Albersmeier A."/>
            <person name="Kalinowski J."/>
            <person name="Ruckert C."/>
        </authorList>
    </citation>
    <scope>NUCLEOTIDE SEQUENCE</scope>
    <source>
        <strain evidence="1">JCM 19831</strain>
    </source>
</reference>
<name>A0A917THD0_9ACTN</name>
<keyword evidence="2" id="KW-1185">Reference proteome</keyword>
<sequence>MPPKARRRIELPVMQWRSNGWAVEKRKGVADAYEVLHDRHLVARVVVTRAGWKWTARDHRSRAALWRRPWMWSEQLYPGWQEAVAGYAAVYRRLAVGRGAELPGDWRPNSMLTTRPWTPRPVHDTFDELTEEPTEGTGA</sequence>
<dbReference type="AlphaFoldDB" id="A0A917THD0"/>
<gene>
    <name evidence="1" type="ORF">GCM10007977_025190</name>
</gene>
<comment type="caution">
    <text evidence="1">The sequence shown here is derived from an EMBL/GenBank/DDBJ whole genome shotgun (WGS) entry which is preliminary data.</text>
</comment>
<dbReference type="Proteomes" id="UP000642070">
    <property type="component" value="Unassembled WGS sequence"/>
</dbReference>
<organism evidence="1 2">
    <name type="scientific">Dactylosporangium sucinum</name>
    <dbReference type="NCBI Taxonomy" id="1424081"/>
    <lineage>
        <taxon>Bacteria</taxon>
        <taxon>Bacillati</taxon>
        <taxon>Actinomycetota</taxon>
        <taxon>Actinomycetes</taxon>
        <taxon>Micromonosporales</taxon>
        <taxon>Micromonosporaceae</taxon>
        <taxon>Dactylosporangium</taxon>
    </lineage>
</organism>
<protein>
    <submittedName>
        <fullName evidence="1">Uncharacterized protein</fullName>
    </submittedName>
</protein>
<reference evidence="1" key="2">
    <citation type="submission" date="2020-09" db="EMBL/GenBank/DDBJ databases">
        <authorList>
            <person name="Sun Q."/>
            <person name="Ohkuma M."/>
        </authorList>
    </citation>
    <scope>NUCLEOTIDE SEQUENCE</scope>
    <source>
        <strain evidence="1">JCM 19831</strain>
    </source>
</reference>